<organism evidence="3 4">
    <name type="scientific">Chryseosolibacter histidini</name>
    <dbReference type="NCBI Taxonomy" id="2782349"/>
    <lineage>
        <taxon>Bacteria</taxon>
        <taxon>Pseudomonadati</taxon>
        <taxon>Bacteroidota</taxon>
        <taxon>Cytophagia</taxon>
        <taxon>Cytophagales</taxon>
        <taxon>Chryseotaleaceae</taxon>
        <taxon>Chryseosolibacter</taxon>
    </lineage>
</organism>
<dbReference type="EMBL" id="JAHESF010000042">
    <property type="protein sequence ID" value="MBT1700502.1"/>
    <property type="molecule type" value="Genomic_DNA"/>
</dbReference>
<keyword evidence="1" id="KW-1133">Transmembrane helix</keyword>
<keyword evidence="1" id="KW-0472">Membrane</keyword>
<accession>A0AAP2DSP6</accession>
<evidence type="ECO:0008006" key="5">
    <source>
        <dbReference type="Google" id="ProtNLM"/>
    </source>
</evidence>
<protein>
    <recommendedName>
        <fullName evidence="5">Signal peptidase</fullName>
    </recommendedName>
</protein>
<feature type="transmembrane region" description="Helical" evidence="1">
    <location>
        <begin position="37"/>
        <end position="58"/>
    </location>
</feature>
<gene>
    <name evidence="3" type="ORF">KK083_26680</name>
</gene>
<dbReference type="RefSeq" id="WP_254169192.1">
    <property type="nucleotide sequence ID" value="NZ_JAHESF010000042.1"/>
</dbReference>
<feature type="chain" id="PRO_5042903842" description="Signal peptidase" evidence="2">
    <location>
        <begin position="21"/>
        <end position="67"/>
    </location>
</feature>
<evidence type="ECO:0000256" key="2">
    <source>
        <dbReference type="SAM" id="SignalP"/>
    </source>
</evidence>
<keyword evidence="2" id="KW-0732">Signal</keyword>
<feature type="signal peptide" evidence="2">
    <location>
        <begin position="1"/>
        <end position="20"/>
    </location>
</feature>
<evidence type="ECO:0000313" key="3">
    <source>
        <dbReference type="EMBL" id="MBT1700502.1"/>
    </source>
</evidence>
<keyword evidence="4" id="KW-1185">Reference proteome</keyword>
<dbReference type="Proteomes" id="UP001319200">
    <property type="component" value="Unassembled WGS sequence"/>
</dbReference>
<evidence type="ECO:0000256" key="1">
    <source>
        <dbReference type="SAM" id="Phobius"/>
    </source>
</evidence>
<dbReference type="AlphaFoldDB" id="A0AAP2DSP6"/>
<proteinExistence type="predicted"/>
<sequence>MNKKKVILLVSLAMMVVAVAAQPGGDPNGGSKPGVAPISGIEWLMLGGGLFGAIKSYFKFKSRKPGT</sequence>
<evidence type="ECO:0000313" key="4">
    <source>
        <dbReference type="Proteomes" id="UP001319200"/>
    </source>
</evidence>
<name>A0AAP2DSP6_9BACT</name>
<reference evidence="3 4" key="1">
    <citation type="submission" date="2021-05" db="EMBL/GenBank/DDBJ databases">
        <title>A Polyphasic approach of four new species of the genus Ohtaekwangia: Ohtaekwangia histidinii sp. nov., Ohtaekwangia cretensis sp. nov., Ohtaekwangia indiensis sp. nov., Ohtaekwangia reichenbachii sp. nov. from diverse environment.</title>
        <authorList>
            <person name="Octaviana S."/>
        </authorList>
    </citation>
    <scope>NUCLEOTIDE SEQUENCE [LARGE SCALE GENOMIC DNA]</scope>
    <source>
        <strain evidence="3 4">PWU4</strain>
    </source>
</reference>
<keyword evidence="1" id="KW-0812">Transmembrane</keyword>
<comment type="caution">
    <text evidence="3">The sequence shown here is derived from an EMBL/GenBank/DDBJ whole genome shotgun (WGS) entry which is preliminary data.</text>
</comment>